<sequence length="304" mass="33943">MSAISLHANDLILFAHVVDAGSFTRAAERTGLPKSTLSRRLSELENAFGERLIQRSTRRLVLTDFGETMLEYARRLVDDTEAATALALHRQVAPQGTLRVSLLPEFRQLSIVDVVTEYSRRYPNVRLELDLSSRRVDIIAERYDLAVRAATQLPDDSSLVARHMITLHNGLYASPTYLKRYGTPGEPADLVDHVGLVLVMGSGEKQVWHLSNGTERWEGLPMHTLAANSLGLQQALATRHLGIVGLSDRYAAPLVKQGVLQRILPEWALPSSNVWCVTPGRRLLPQRTLAFIEIFKELLARQPD</sequence>
<organism evidence="6 7">
    <name type="scientific">Yanghanlia caeni</name>
    <dbReference type="NCBI Taxonomy" id="3064283"/>
    <lineage>
        <taxon>Bacteria</taxon>
        <taxon>Pseudomonadati</taxon>
        <taxon>Pseudomonadota</taxon>
        <taxon>Betaproteobacteria</taxon>
        <taxon>Burkholderiales</taxon>
        <taxon>Alcaligenaceae</taxon>
        <taxon>Yanghanlia</taxon>
    </lineage>
</organism>
<dbReference type="InterPro" id="IPR058163">
    <property type="entry name" value="LysR-type_TF_proteobact-type"/>
</dbReference>
<dbReference type="InterPro" id="IPR036388">
    <property type="entry name" value="WH-like_DNA-bd_sf"/>
</dbReference>
<dbReference type="Proteomes" id="UP001232156">
    <property type="component" value="Unassembled WGS sequence"/>
</dbReference>
<keyword evidence="3" id="KW-0238">DNA-binding</keyword>
<keyword evidence="4" id="KW-0804">Transcription</keyword>
<evidence type="ECO:0000256" key="1">
    <source>
        <dbReference type="ARBA" id="ARBA00009437"/>
    </source>
</evidence>
<dbReference type="InterPro" id="IPR005119">
    <property type="entry name" value="LysR_subst-bd"/>
</dbReference>
<evidence type="ECO:0000313" key="7">
    <source>
        <dbReference type="Proteomes" id="UP001232156"/>
    </source>
</evidence>
<feature type="domain" description="HTH lysR-type" evidence="5">
    <location>
        <begin position="9"/>
        <end position="63"/>
    </location>
</feature>
<name>A0ABU1D939_9BURK</name>
<evidence type="ECO:0000256" key="2">
    <source>
        <dbReference type="ARBA" id="ARBA00023015"/>
    </source>
</evidence>
<dbReference type="SUPFAM" id="SSF53850">
    <property type="entry name" value="Periplasmic binding protein-like II"/>
    <property type="match status" value="1"/>
</dbReference>
<protein>
    <submittedName>
        <fullName evidence="6">LysR family transcriptional regulator</fullName>
    </submittedName>
</protein>
<accession>A0ABU1D939</accession>
<proteinExistence type="inferred from homology"/>
<dbReference type="CDD" id="cd08422">
    <property type="entry name" value="PBP2_CrgA_like"/>
    <property type="match status" value="1"/>
</dbReference>
<dbReference type="PANTHER" id="PTHR30537">
    <property type="entry name" value="HTH-TYPE TRANSCRIPTIONAL REGULATOR"/>
    <property type="match status" value="1"/>
</dbReference>
<gene>
    <name evidence="6" type="ORF">Q8947_13415</name>
</gene>
<dbReference type="Gene3D" id="3.40.190.290">
    <property type="match status" value="1"/>
</dbReference>
<evidence type="ECO:0000313" key="6">
    <source>
        <dbReference type="EMBL" id="MDR4126976.1"/>
    </source>
</evidence>
<dbReference type="PANTHER" id="PTHR30537:SF5">
    <property type="entry name" value="HTH-TYPE TRANSCRIPTIONAL ACTIVATOR TTDR-RELATED"/>
    <property type="match status" value="1"/>
</dbReference>
<dbReference type="PROSITE" id="PS50931">
    <property type="entry name" value="HTH_LYSR"/>
    <property type="match status" value="1"/>
</dbReference>
<dbReference type="Pfam" id="PF00126">
    <property type="entry name" value="HTH_1"/>
    <property type="match status" value="1"/>
</dbReference>
<dbReference type="InterPro" id="IPR036390">
    <property type="entry name" value="WH_DNA-bd_sf"/>
</dbReference>
<keyword evidence="7" id="KW-1185">Reference proteome</keyword>
<comment type="similarity">
    <text evidence="1">Belongs to the LysR transcriptional regulatory family.</text>
</comment>
<dbReference type="SUPFAM" id="SSF46785">
    <property type="entry name" value="Winged helix' DNA-binding domain"/>
    <property type="match status" value="1"/>
</dbReference>
<dbReference type="Pfam" id="PF03466">
    <property type="entry name" value="LysR_substrate"/>
    <property type="match status" value="1"/>
</dbReference>
<keyword evidence="2" id="KW-0805">Transcription regulation</keyword>
<dbReference type="InterPro" id="IPR000847">
    <property type="entry name" value="LysR_HTH_N"/>
</dbReference>
<dbReference type="Gene3D" id="1.10.10.10">
    <property type="entry name" value="Winged helix-like DNA-binding domain superfamily/Winged helix DNA-binding domain"/>
    <property type="match status" value="1"/>
</dbReference>
<reference evidence="6 7" key="1">
    <citation type="submission" date="2023-08" db="EMBL/GenBank/DDBJ databases">
        <title>Alcaligenaceae gen. nov., a novel taxon isolated from the sludge of Yixing Pesticide Factory.</title>
        <authorList>
            <person name="Ruan L."/>
        </authorList>
    </citation>
    <scope>NUCLEOTIDE SEQUENCE [LARGE SCALE GENOMIC DNA]</scope>
    <source>
        <strain evidence="6 7">LG-2</strain>
    </source>
</reference>
<dbReference type="RefSeq" id="WP_165278259.1">
    <property type="nucleotide sequence ID" value="NZ_JAUZQE010000046.1"/>
</dbReference>
<dbReference type="EMBL" id="JAUZQE010000046">
    <property type="protein sequence ID" value="MDR4126976.1"/>
    <property type="molecule type" value="Genomic_DNA"/>
</dbReference>
<evidence type="ECO:0000256" key="3">
    <source>
        <dbReference type="ARBA" id="ARBA00023125"/>
    </source>
</evidence>
<evidence type="ECO:0000256" key="4">
    <source>
        <dbReference type="ARBA" id="ARBA00023163"/>
    </source>
</evidence>
<comment type="caution">
    <text evidence="6">The sequence shown here is derived from an EMBL/GenBank/DDBJ whole genome shotgun (WGS) entry which is preliminary data.</text>
</comment>
<evidence type="ECO:0000259" key="5">
    <source>
        <dbReference type="PROSITE" id="PS50931"/>
    </source>
</evidence>